<name>A0ABS8EQG4_9FLAO</name>
<comment type="caution">
    <text evidence="1">The sequence shown here is derived from an EMBL/GenBank/DDBJ whole genome shotgun (WGS) entry which is preliminary data.</text>
</comment>
<dbReference type="EMBL" id="JAFMPT010000008">
    <property type="protein sequence ID" value="MCC1484542.1"/>
    <property type="molecule type" value="Genomic_DNA"/>
</dbReference>
<accession>A0ABS8EQG4</accession>
<dbReference type="InterPro" id="IPR008969">
    <property type="entry name" value="CarboxyPept-like_regulatory"/>
</dbReference>
<organism evidence="1 2">
    <name type="scientific">Winogradskyella immobilis</name>
    <dbReference type="NCBI Taxonomy" id="2816852"/>
    <lineage>
        <taxon>Bacteria</taxon>
        <taxon>Pseudomonadati</taxon>
        <taxon>Bacteroidota</taxon>
        <taxon>Flavobacteriia</taxon>
        <taxon>Flavobacteriales</taxon>
        <taxon>Flavobacteriaceae</taxon>
        <taxon>Winogradskyella</taxon>
    </lineage>
</organism>
<dbReference type="RefSeq" id="WP_227476988.1">
    <property type="nucleotide sequence ID" value="NZ_JAFMPT010000008.1"/>
</dbReference>
<gene>
    <name evidence="1" type="ORF">J1C55_08085</name>
</gene>
<evidence type="ECO:0000313" key="1">
    <source>
        <dbReference type="EMBL" id="MCC1484542.1"/>
    </source>
</evidence>
<dbReference type="Proteomes" id="UP000778797">
    <property type="component" value="Unassembled WGS sequence"/>
</dbReference>
<keyword evidence="2" id="KW-1185">Reference proteome</keyword>
<proteinExistence type="predicted"/>
<protein>
    <submittedName>
        <fullName evidence="1">Carboxypeptidase-like regulatory domain-containing protein</fullName>
    </submittedName>
</protein>
<sequence length="520" mass="60607">MIINIRKQYFYFFFLCFSVFSFSQDAKELLCKVIDSGDKLPIAYATIQFQKSSSGVISNVDGDFRIPYSYKTNKDSIIISCIGYQTKTIPLITLEDQTINIIALNQKVELLEQITIKGKKKEALGNLNPYSIVKTAIEKIPENYPNNPFSTISYYRDYQIVKNRYYNVNEAIIESFDKGFSTDVIMDSYNQAAIFKYRENEEFLRDSSLVRAYDGNLKYIENTELSGQGGNELGILNIHDPIRNYEQLSFSFVYVFKKVFIENHEFTNIKKVFLDDKVLYEIPFKAKDQFTGIAHKAIGKIYIAKDNYAIHKLEYKVLDVANKEFLNDEELLFEVTLEYKPKGDKMFLNYITFNNRFVVSDNFFFDVVKTEYQAEEKAFYVSFNSPVLESSVSKKDFRFKYSKKKMVIKNFELVDAKTIKVNIADWSIPKELLVDEPNMNNIETQIKNIYDISNRKIFKSPKIAGYQFRELFVQEVINPKIKPTDIEFTSKAKPLSKAKINKSNDKEDYWLNSPLKTVNN</sequence>
<dbReference type="SUPFAM" id="SSF49464">
    <property type="entry name" value="Carboxypeptidase regulatory domain-like"/>
    <property type="match status" value="1"/>
</dbReference>
<evidence type="ECO:0000313" key="2">
    <source>
        <dbReference type="Proteomes" id="UP000778797"/>
    </source>
</evidence>
<dbReference type="Pfam" id="PF13715">
    <property type="entry name" value="CarbopepD_reg_2"/>
    <property type="match status" value="1"/>
</dbReference>
<reference evidence="1" key="2">
    <citation type="submission" date="2021-10" db="EMBL/GenBank/DDBJ databases">
        <title>Genome of Winogradskyella sp. E313.</title>
        <authorList>
            <person name="Zhou Y."/>
        </authorList>
    </citation>
    <scope>NUCLEOTIDE SEQUENCE</scope>
    <source>
        <strain evidence="1">E313</strain>
    </source>
</reference>
<reference evidence="1" key="1">
    <citation type="submission" date="2021-03" db="EMBL/GenBank/DDBJ databases">
        <authorList>
            <person name="Ping X."/>
        </authorList>
    </citation>
    <scope>NUCLEOTIDE SEQUENCE</scope>
    <source>
        <strain evidence="1">E313</strain>
    </source>
</reference>